<evidence type="ECO:0000259" key="2">
    <source>
        <dbReference type="Pfam" id="PF13699"/>
    </source>
</evidence>
<sequence>MFAPKAARPKTVPAGRSARRPPKPLANPLSNAASPVLGERPGRETGEIPRFAPERAEPAPPARAPVAPPTALPIAPPALAAIQAKTVLGRSDDPLEHEADHIADQVMRMPAPDSAPTVHAPPQLMRKRAAHDETPTAATTTAAAEAPAIVEQTIRSPGRPLDAAARAFFEPRFARDFSAVRIHEGGVADTAARAVSARAFTLGRDIVFGGGHYAPHTARGRHLLAHELAHVVQQEAAPARGVLRRDSTPPALALKANDEIAVAVYGLASNPEPDRTYSRRYRIDAQGAILIDDGTNKVSIALAGLAAAAAARKIADSLVDAELFRGPHVCVTGPGQGAPVCADAKTAMSPAVARAYGNFMAYIKTTHEPAEAVARYYQWVHDHADSPEFLTITPPELWAQSLRQPERPKDPEAERTQEWLRFMKARLAENAKLPAEEQARAVEALRRFQDWYEQHRNDKDFAKADPAKVYAEISVGLLKRDVEASARKKIEADKEAAAQSPEVLKAKSAKFDEFLAKAMKLWGYSSRRFPYSIPLDSEGKDILVTGDPALQRVLDALANDLVQWASIHMQDANYATVSVNQVLLNLLQGGYSERIGEAQQKPLEHETIDRNELLPKSVLASFGETVATGLFAVAVVGLFVGAEVITGGQATWLLVGMAGYSGLQSYRARRDEIERGNYDVPVPLTLLHSAGDIIGVSQLLEGITGQRLGTEQSLGSEARSSQTGTGGGSLLTLFLGSRAYRAGQRVGQTVRLSMPGTVPAGPNAHVPLPPAPPRPVAPQVNPAIGAVENAARAALPENLRPGLDIWSAEIRQNGGNPETVFRRIPAERIRAQAQTFLDRYQAAVTAADRAAYQAAHATDDPLRPQLRNNQPVPDSRVTLHFENEPPGAHEIAQATELSRRTGEEIHLFGDTTSGIQYPGIDGTIGQPPRALSLKRAVAQAHPNLARQMASDALVSAQRAGYSHVEVRIDMPGSRVADIQAAWDGPPPRATDPIPGPAFQGDTIARIIVRGSDGEWTLSPPLAGPARTGVTPVPPRPDVPDKRKKP</sequence>
<organism evidence="3 4">
    <name type="scientific">Paraburkholderia unamae</name>
    <dbReference type="NCBI Taxonomy" id="219649"/>
    <lineage>
        <taxon>Bacteria</taxon>
        <taxon>Pseudomonadati</taxon>
        <taxon>Pseudomonadota</taxon>
        <taxon>Betaproteobacteria</taxon>
        <taxon>Burkholderiales</taxon>
        <taxon>Burkholderiaceae</taxon>
        <taxon>Paraburkholderia</taxon>
    </lineage>
</organism>
<gene>
    <name evidence="3" type="ORF">C7402_11743</name>
</gene>
<name>A0ABX5KJE8_9BURK</name>
<protein>
    <submittedName>
        <fullName evidence="3">Uncharacterized protein DUF4157</fullName>
    </submittedName>
</protein>
<feature type="region of interest" description="Disordered" evidence="1">
    <location>
        <begin position="1"/>
        <end position="70"/>
    </location>
</feature>
<feature type="compositionally biased region" description="Pro residues" evidence="1">
    <location>
        <begin position="58"/>
        <end position="70"/>
    </location>
</feature>
<feature type="domain" description="eCIS core" evidence="2">
    <location>
        <begin position="160"/>
        <end position="236"/>
    </location>
</feature>
<evidence type="ECO:0000313" key="4">
    <source>
        <dbReference type="Proteomes" id="UP000245712"/>
    </source>
</evidence>
<dbReference type="EMBL" id="QEOB01000017">
    <property type="protein sequence ID" value="PVX75631.1"/>
    <property type="molecule type" value="Genomic_DNA"/>
</dbReference>
<reference evidence="3 4" key="1">
    <citation type="submission" date="2018-05" db="EMBL/GenBank/DDBJ databases">
        <title>Genomic Encyclopedia of Type Strains, Phase IV (KMG-V): Genome sequencing to study the core and pangenomes of soil and plant-associated prokaryotes.</title>
        <authorList>
            <person name="Whitman W."/>
        </authorList>
    </citation>
    <scope>NUCLEOTIDE SEQUENCE [LARGE SCALE GENOMIC DNA]</scope>
    <source>
        <strain evidence="3 4">SCZa-39</strain>
    </source>
</reference>
<evidence type="ECO:0000313" key="3">
    <source>
        <dbReference type="EMBL" id="PVX75631.1"/>
    </source>
</evidence>
<feature type="region of interest" description="Disordered" evidence="1">
    <location>
        <begin position="1014"/>
        <end position="1045"/>
    </location>
</feature>
<dbReference type="Pfam" id="PF13699">
    <property type="entry name" value="eCIS_core"/>
    <property type="match status" value="1"/>
</dbReference>
<comment type="caution">
    <text evidence="3">The sequence shown here is derived from an EMBL/GenBank/DDBJ whole genome shotgun (WGS) entry which is preliminary data.</text>
</comment>
<proteinExistence type="predicted"/>
<dbReference type="RefSeq" id="WP_208949030.1">
    <property type="nucleotide sequence ID" value="NZ_QEOB01000017.1"/>
</dbReference>
<accession>A0ABX5KJE8</accession>
<evidence type="ECO:0000256" key="1">
    <source>
        <dbReference type="SAM" id="MobiDB-lite"/>
    </source>
</evidence>
<dbReference type="Proteomes" id="UP000245712">
    <property type="component" value="Unassembled WGS sequence"/>
</dbReference>
<feature type="compositionally biased region" description="Basic and acidic residues" evidence="1">
    <location>
        <begin position="40"/>
        <end position="57"/>
    </location>
</feature>
<dbReference type="InterPro" id="IPR025295">
    <property type="entry name" value="eCIS_core_dom"/>
</dbReference>
<keyword evidence="4" id="KW-1185">Reference proteome</keyword>